<dbReference type="SMART" id="SM00369">
    <property type="entry name" value="LRR_TYP"/>
    <property type="match status" value="10"/>
</dbReference>
<dbReference type="InterPro" id="IPR001611">
    <property type="entry name" value="Leu-rich_rpt"/>
</dbReference>
<dbReference type="GO" id="GO:0016702">
    <property type="term" value="F:oxidoreductase activity, acting on single donors with incorporation of molecular oxygen, incorporation of two atoms of oxygen"/>
    <property type="evidence" value="ECO:0007669"/>
    <property type="project" value="InterPro"/>
</dbReference>
<dbReference type="FunFam" id="3.80.10.10:FF:000111">
    <property type="entry name" value="LRR receptor-like serine/threonine-protein kinase ERECTA"/>
    <property type="match status" value="1"/>
</dbReference>
<dbReference type="InterPro" id="IPR046956">
    <property type="entry name" value="RLP23-like"/>
</dbReference>
<dbReference type="OrthoDB" id="10022853at2759"/>
<dbReference type="Pfam" id="PF13855">
    <property type="entry name" value="LRR_8"/>
    <property type="match status" value="2"/>
</dbReference>
<evidence type="ECO:0000256" key="4">
    <source>
        <dbReference type="ARBA" id="ARBA00022614"/>
    </source>
</evidence>
<feature type="domain" description="Lipoxygenase" evidence="13">
    <location>
        <begin position="293"/>
        <end position="367"/>
    </location>
</feature>
<evidence type="ECO:0000256" key="6">
    <source>
        <dbReference type="ARBA" id="ARBA00022729"/>
    </source>
</evidence>
<feature type="domain" description="Lipoxygenase" evidence="13">
    <location>
        <begin position="218"/>
        <end position="292"/>
    </location>
</feature>
<dbReference type="SMART" id="SM00365">
    <property type="entry name" value="LRR_SD22"/>
    <property type="match status" value="5"/>
</dbReference>
<dbReference type="PANTHER" id="PTHR48061">
    <property type="entry name" value="LEUCINE-RICH REPEAT RECEPTOR PROTEIN KINASE EMS1-LIKE-RELATED"/>
    <property type="match status" value="1"/>
</dbReference>
<organism evidence="14 15">
    <name type="scientific">Rhamnella rubrinervis</name>
    <dbReference type="NCBI Taxonomy" id="2594499"/>
    <lineage>
        <taxon>Eukaryota</taxon>
        <taxon>Viridiplantae</taxon>
        <taxon>Streptophyta</taxon>
        <taxon>Embryophyta</taxon>
        <taxon>Tracheophyta</taxon>
        <taxon>Spermatophyta</taxon>
        <taxon>Magnoliopsida</taxon>
        <taxon>eudicotyledons</taxon>
        <taxon>Gunneridae</taxon>
        <taxon>Pentapetalae</taxon>
        <taxon>rosids</taxon>
        <taxon>fabids</taxon>
        <taxon>Rosales</taxon>
        <taxon>Rhamnaceae</taxon>
        <taxon>rhamnoid group</taxon>
        <taxon>Rhamneae</taxon>
        <taxon>Rhamnella</taxon>
    </lineage>
</organism>
<dbReference type="InterPro" id="IPR013819">
    <property type="entry name" value="LipOase_C"/>
</dbReference>
<dbReference type="EMBL" id="VOIH02000002">
    <property type="protein sequence ID" value="KAF3454487.1"/>
    <property type="molecule type" value="Genomic_DNA"/>
</dbReference>
<dbReference type="PROSITE" id="PS51393">
    <property type="entry name" value="LIPOXYGENASE_3"/>
    <property type="match status" value="4"/>
</dbReference>
<evidence type="ECO:0000313" key="14">
    <source>
        <dbReference type="EMBL" id="KAF3454487.1"/>
    </source>
</evidence>
<dbReference type="Pfam" id="PF00560">
    <property type="entry name" value="LRR_1"/>
    <property type="match status" value="3"/>
</dbReference>
<keyword evidence="15" id="KW-1185">Reference proteome</keyword>
<keyword evidence="5 12" id="KW-0812">Transmembrane</keyword>
<dbReference type="AlphaFoldDB" id="A0A8K0HKI9"/>
<evidence type="ECO:0000256" key="8">
    <source>
        <dbReference type="ARBA" id="ARBA00022989"/>
    </source>
</evidence>
<evidence type="ECO:0000259" key="13">
    <source>
        <dbReference type="PROSITE" id="PS51393"/>
    </source>
</evidence>
<keyword evidence="8 12" id="KW-1133">Transmembrane helix</keyword>
<dbReference type="Gene3D" id="4.10.372.10">
    <property type="entry name" value="Lipoxygenase-1, Domain 3"/>
    <property type="match status" value="1"/>
</dbReference>
<dbReference type="Pfam" id="PF00305">
    <property type="entry name" value="Lipoxygenase"/>
    <property type="match status" value="4"/>
</dbReference>
<keyword evidence="7" id="KW-0677">Repeat</keyword>
<feature type="domain" description="Lipoxygenase" evidence="13">
    <location>
        <begin position="1"/>
        <end position="155"/>
    </location>
</feature>
<accession>A0A8K0HKI9</accession>
<name>A0A8K0HKI9_9ROSA</name>
<reference evidence="14" key="1">
    <citation type="submission" date="2020-03" db="EMBL/GenBank/DDBJ databases">
        <title>A high-quality chromosome-level genome assembly of a woody plant with both climbing and erect habits, Rhamnella rubrinervis.</title>
        <authorList>
            <person name="Lu Z."/>
            <person name="Yang Y."/>
            <person name="Zhu X."/>
            <person name="Sun Y."/>
        </authorList>
    </citation>
    <scope>NUCLEOTIDE SEQUENCE</scope>
    <source>
        <strain evidence="14">BYM</strain>
        <tissue evidence="14">Leaf</tissue>
    </source>
</reference>
<keyword evidence="10" id="KW-0675">Receptor</keyword>
<evidence type="ECO:0000256" key="11">
    <source>
        <dbReference type="ARBA" id="ARBA00023180"/>
    </source>
</evidence>
<dbReference type="GO" id="GO:0005886">
    <property type="term" value="C:plasma membrane"/>
    <property type="evidence" value="ECO:0007669"/>
    <property type="project" value="UniProtKB-SubCell"/>
</dbReference>
<comment type="subcellular location">
    <subcellularLocation>
        <location evidence="1">Cell membrane</location>
        <topology evidence="1">Single-pass type I membrane protein</topology>
    </subcellularLocation>
</comment>
<keyword evidence="6" id="KW-0732">Signal</keyword>
<dbReference type="InterPro" id="IPR055414">
    <property type="entry name" value="LRR_R13L4/SHOC2-like"/>
</dbReference>
<evidence type="ECO:0000256" key="5">
    <source>
        <dbReference type="ARBA" id="ARBA00022692"/>
    </source>
</evidence>
<dbReference type="SUPFAM" id="SSF52047">
    <property type="entry name" value="RNI-like"/>
    <property type="match status" value="1"/>
</dbReference>
<dbReference type="SUPFAM" id="SSF52058">
    <property type="entry name" value="L domain-like"/>
    <property type="match status" value="1"/>
</dbReference>
<dbReference type="PRINTS" id="PR00019">
    <property type="entry name" value="LEURICHRPT"/>
</dbReference>
<dbReference type="FunFam" id="3.80.10.10:FF:000095">
    <property type="entry name" value="LRR receptor-like serine/threonine-protein kinase GSO1"/>
    <property type="match status" value="1"/>
</dbReference>
<comment type="similarity">
    <text evidence="2">Belongs to the RLP family.</text>
</comment>
<evidence type="ECO:0000313" key="15">
    <source>
        <dbReference type="Proteomes" id="UP000796880"/>
    </source>
</evidence>
<dbReference type="InterPro" id="IPR027433">
    <property type="entry name" value="Lipoxygenase_dom_3"/>
</dbReference>
<dbReference type="Pfam" id="PF23598">
    <property type="entry name" value="LRR_14"/>
    <property type="match status" value="1"/>
</dbReference>
<evidence type="ECO:0000256" key="3">
    <source>
        <dbReference type="ARBA" id="ARBA00022475"/>
    </source>
</evidence>
<dbReference type="Gene3D" id="1.20.245.10">
    <property type="entry name" value="Lipoxygenase-1, Domain 5"/>
    <property type="match status" value="3"/>
</dbReference>
<protein>
    <recommendedName>
        <fullName evidence="13">Lipoxygenase domain-containing protein</fullName>
    </recommendedName>
</protein>
<feature type="domain" description="Lipoxygenase" evidence="13">
    <location>
        <begin position="156"/>
        <end position="217"/>
    </location>
</feature>
<sequence length="1247" mass="141100">MHTPRKLWKPAYLENWNTTITSLTAGELQEWDRVYDYAYYNDLGNPDRGPKHVRPVLGGSSQFLKPELEAVFDKTPNEFDSFEHVLKLYERGIELPVSLLENIRENIPGEILREIFRTDGERLLKFPVPQVIKEDISAWKTDEEFARERLAGINPDDGTLKPVAIQLSLPNPHGDPLGCNSKVYTPANQGFKGSFWLLARGYVAENDSGYHQLISHWCGALESTVFPAKYSLEMSSKVYKNWVFPDQAHPVDLIKRGMAVNYANSPYGLRLLIEDYPYAVNGLEIWPAINTWNPREWTEDAEVLKAFKKFEKKLKEIEETITRMNKDEKLKNRVGPAKVPYTLLYPSGEGWTYCYVSCSKYSNVSTISSCLPDQTTALLQLKQEFAFVKPNFSGYYYFCPVYGGNSYYADIYESYPKMKFWKEEKDCCSWDGVACNMKTGRVVALDLAHSWLQGPLRSNSSLFKLHGLRRINMAFNNFSFSLIPSEFGRLSRLTHLNLSFSMFSGRIPSEISFLTNLVSLRLSSFKNYDGTSLLHLRKVDFGNLIQNATNLSALHLRQVDISSSLPESLANLTSLTYLGLDGCGLHGKFPENIFQLPKLEVILLLCNDFLTGFLPQFQPSSSLKMLGLDYTNFSGILPNSIGYLKSMSQLSLWNCHFLGTIPSSIWNLSELTYLDLSENFFTGHHQLPSMLGNLAKLIVLRLESSQLNGEIPYSLGNLTQLEYISLSNNDLSGIIEFGYFSRLSNLQILSLSSNRLSVTTTNISSELPKFAILVLASCNLSEFPEFLKTQDQLRELDLSFNRIKGEIPKWFWGIGNNKLELLDLRWNELHGSLIVPPLLTSMFYFRISGNNLTGRIHPSFRKWTSLKVLDLSKNHFDGTIPQGLGRLAGSLEFLNLKENNLQGSIPPISTNGSMHNMMRILDLSHNQLQGKVPQSLINCSKLQVLNLGHNQISDTFPFWLQNLSELQILMLRSNNFFGPIWHPHKYLGFVNLSIIDLSFNHFSGSLPSEYFRNWVYMSKAPDRNMSGMISFGKSQVESNYSFAYMYSTSMMSKGLDMELTRVLMIFTSIDLSNNKFDGEIPSSIGDLRSLIVLNLSSNSFTGTIPSSLGNLTELESLDLSKNKLIGGIPQQLSNLTFLEYLNMSQNQLTGPIPQGGQLETFSYSSFEGNPGLCGLQLSKKCENTDATISFHSKEEESESENGFTWKVVVLGYGCGLVVGLIFGHVTLSRRSCWFWRSFVGRYIYASL</sequence>
<evidence type="ECO:0000256" key="2">
    <source>
        <dbReference type="ARBA" id="ARBA00009592"/>
    </source>
</evidence>
<dbReference type="Gene3D" id="3.80.10.10">
    <property type="entry name" value="Ribonuclease Inhibitor"/>
    <property type="match status" value="4"/>
</dbReference>
<evidence type="ECO:0000256" key="10">
    <source>
        <dbReference type="ARBA" id="ARBA00023170"/>
    </source>
</evidence>
<proteinExistence type="inferred from homology"/>
<gene>
    <name evidence="14" type="ORF">FNV43_RR04934</name>
</gene>
<dbReference type="Proteomes" id="UP000796880">
    <property type="component" value="Unassembled WGS sequence"/>
</dbReference>
<comment type="caution">
    <text evidence="14">The sequence shown here is derived from an EMBL/GenBank/DDBJ whole genome shotgun (WGS) entry which is preliminary data.</text>
</comment>
<dbReference type="GO" id="GO:0046872">
    <property type="term" value="F:metal ion binding"/>
    <property type="evidence" value="ECO:0007669"/>
    <property type="project" value="InterPro"/>
</dbReference>
<keyword evidence="9 12" id="KW-0472">Membrane</keyword>
<evidence type="ECO:0000256" key="12">
    <source>
        <dbReference type="SAM" id="Phobius"/>
    </source>
</evidence>
<dbReference type="InterPro" id="IPR036226">
    <property type="entry name" value="LipOase_C_sf"/>
</dbReference>
<dbReference type="InterPro" id="IPR003591">
    <property type="entry name" value="Leu-rich_rpt_typical-subtyp"/>
</dbReference>
<dbReference type="SUPFAM" id="SSF48484">
    <property type="entry name" value="Lipoxigenase"/>
    <property type="match status" value="1"/>
</dbReference>
<evidence type="ECO:0000256" key="9">
    <source>
        <dbReference type="ARBA" id="ARBA00023136"/>
    </source>
</evidence>
<dbReference type="PANTHER" id="PTHR48061:SF12">
    <property type="entry name" value="DISEASE RESISTANCE LIKE PROTEIN"/>
    <property type="match status" value="1"/>
</dbReference>
<keyword evidence="4" id="KW-0433">Leucine-rich repeat</keyword>
<dbReference type="FunFam" id="3.80.10.10:FF:001678">
    <property type="entry name" value="Calmodulin-binding receptor kinase CaMRLK"/>
    <property type="match status" value="1"/>
</dbReference>
<evidence type="ECO:0000256" key="1">
    <source>
        <dbReference type="ARBA" id="ARBA00004251"/>
    </source>
</evidence>
<dbReference type="Gene3D" id="3.10.450.60">
    <property type="match status" value="1"/>
</dbReference>
<feature type="transmembrane region" description="Helical" evidence="12">
    <location>
        <begin position="1203"/>
        <end position="1227"/>
    </location>
</feature>
<evidence type="ECO:0000256" key="7">
    <source>
        <dbReference type="ARBA" id="ARBA00022737"/>
    </source>
</evidence>
<keyword evidence="11" id="KW-0325">Glycoprotein</keyword>
<keyword evidence="3" id="KW-1003">Cell membrane</keyword>
<dbReference type="Gene3D" id="4.10.375.10">
    <property type="entry name" value="Lipoxygenase-1, Domain 2"/>
    <property type="match status" value="1"/>
</dbReference>
<dbReference type="InterPro" id="IPR032675">
    <property type="entry name" value="LRR_dom_sf"/>
</dbReference>